<evidence type="ECO:0000313" key="2">
    <source>
        <dbReference type="EMBL" id="SDS17176.1"/>
    </source>
</evidence>
<protein>
    <submittedName>
        <fullName evidence="2">Alpha/beta hydrolase family protein</fullName>
    </submittedName>
</protein>
<dbReference type="Proteomes" id="UP000199649">
    <property type="component" value="Chromosome I"/>
</dbReference>
<feature type="domain" description="AB hydrolase-1" evidence="1">
    <location>
        <begin position="89"/>
        <end position="292"/>
    </location>
</feature>
<keyword evidence="2" id="KW-0378">Hydrolase</keyword>
<dbReference type="InterPro" id="IPR000073">
    <property type="entry name" value="AB_hydrolase_1"/>
</dbReference>
<dbReference type="SUPFAM" id="SSF53474">
    <property type="entry name" value="alpha/beta-Hydrolases"/>
    <property type="match status" value="1"/>
</dbReference>
<dbReference type="AlphaFoldDB" id="A0A1H1Q186"/>
<dbReference type="EMBL" id="LT629734">
    <property type="protein sequence ID" value="SDS17176.1"/>
    <property type="molecule type" value="Genomic_DNA"/>
</dbReference>
<dbReference type="STRING" id="684552.SAMN04489719_1703"/>
<dbReference type="InterPro" id="IPR029058">
    <property type="entry name" value="AB_hydrolase_fold"/>
</dbReference>
<gene>
    <name evidence="2" type="ORF">SAMN04489719_1703</name>
</gene>
<proteinExistence type="predicted"/>
<name>A0A1H1Q186_9MICO</name>
<dbReference type="GO" id="GO:0016787">
    <property type="term" value="F:hydrolase activity"/>
    <property type="evidence" value="ECO:0007669"/>
    <property type="project" value="UniProtKB-KW"/>
</dbReference>
<accession>A0A1H1Q186</accession>
<sequence length="308" mass="32308">MSAKKSTIVRNAQAATLRSTFGALERTAPALGAQLAERLWFSVGRPPSRAERGRRAGLAEAGVAFTADAAGAPVRGRVFGDAVAPLATLVHGWGGWWQQLGAFVPLLLERGYRVVAFDALAHGDSGAGALGRRSTTVPEMAESYAAVVDRFGAPTLTVAHSMGCVSVAWAQREHGIVPERQVLVAPAATTDGMVDTFATALGIGPAVRAGLVERFVRRVGRPLEDFDLLPLVEAEQAAGRLAPALIVHDRADAVTSADASARLAEAWSGSELLLTDGLGHRRVLRDAGVVAAARRFLDATADRPATRL</sequence>
<organism evidence="2 3">
    <name type="scientific">Agrococcus carbonis</name>
    <dbReference type="NCBI Taxonomy" id="684552"/>
    <lineage>
        <taxon>Bacteria</taxon>
        <taxon>Bacillati</taxon>
        <taxon>Actinomycetota</taxon>
        <taxon>Actinomycetes</taxon>
        <taxon>Micrococcales</taxon>
        <taxon>Microbacteriaceae</taxon>
        <taxon>Agrococcus</taxon>
    </lineage>
</organism>
<evidence type="ECO:0000259" key="1">
    <source>
        <dbReference type="Pfam" id="PF12697"/>
    </source>
</evidence>
<dbReference type="Pfam" id="PF12697">
    <property type="entry name" value="Abhydrolase_6"/>
    <property type="match status" value="1"/>
</dbReference>
<keyword evidence="3" id="KW-1185">Reference proteome</keyword>
<dbReference type="Gene3D" id="3.40.50.1820">
    <property type="entry name" value="alpha/beta hydrolase"/>
    <property type="match status" value="1"/>
</dbReference>
<reference evidence="3" key="1">
    <citation type="submission" date="2016-10" db="EMBL/GenBank/DDBJ databases">
        <authorList>
            <person name="Varghese N."/>
            <person name="Submissions S."/>
        </authorList>
    </citation>
    <scope>NUCLEOTIDE SEQUENCE [LARGE SCALE GENOMIC DNA]</scope>
    <source>
        <strain evidence="3">DSM 22965</strain>
    </source>
</reference>
<evidence type="ECO:0000313" key="3">
    <source>
        <dbReference type="Proteomes" id="UP000199649"/>
    </source>
</evidence>